<dbReference type="InterPro" id="IPR011712">
    <property type="entry name" value="Sig_transdc_His_kin_sub3_dim/P"/>
</dbReference>
<keyword evidence="7" id="KW-0067">ATP-binding</keyword>
<evidence type="ECO:0000256" key="3">
    <source>
        <dbReference type="ARBA" id="ARBA00022553"/>
    </source>
</evidence>
<keyword evidence="6 11" id="KW-0418">Kinase</keyword>
<keyword evidence="9" id="KW-0472">Membrane</keyword>
<dbReference type="Pfam" id="PF07730">
    <property type="entry name" value="HisKA_3"/>
    <property type="match status" value="1"/>
</dbReference>
<keyword evidence="9" id="KW-0812">Transmembrane</keyword>
<evidence type="ECO:0000256" key="2">
    <source>
        <dbReference type="ARBA" id="ARBA00012438"/>
    </source>
</evidence>
<dbReference type="GO" id="GO:0016020">
    <property type="term" value="C:membrane"/>
    <property type="evidence" value="ECO:0007669"/>
    <property type="project" value="InterPro"/>
</dbReference>
<sequence length="418" mass="42896">MTRLRRRWAHLLLGAALCLPYYLLTLAVLVLAVPGDDGWRDPVPHLLALAVSAPLIAACELLLDLRLLQIRAARALSVGSPQLLPLPAEGRAVPDGAARRRTAVWNVIHLEVGALAGAATVIVPPLAAVLLAVPFVPGLAGSLLADSALPAALAPAAGLSLLAGLLIAVGAAGGLLARLAPPLLGPTAADRLAEAERLAAGLAARCRLGLELHHSVVHSLGAVASQAATARKVLGSDPAFVRSALSAIEQTSLQAVAELGTLLGLLRDGEEAGTGPAPTLAELPDLLDGSRAAGLRVRLERLDAVDRLPGAISREGYRIVQEGLSSLLRHARDRPVRLTVAADRTELTITIENAAGAGGVGALPRPGGDPGLDGVAERVALLGGAARWGTDNGRWRLFARLPLQPRPAAGPDDTPAAR</sequence>
<name>A0A1I1MAU5_9ACTN</name>
<keyword evidence="8" id="KW-0902">Two-component regulatory system</keyword>
<keyword evidence="3" id="KW-0597">Phosphoprotein</keyword>
<dbReference type="AlphaFoldDB" id="A0A1I1MAU5"/>
<dbReference type="GO" id="GO:0005524">
    <property type="term" value="F:ATP binding"/>
    <property type="evidence" value="ECO:0007669"/>
    <property type="project" value="UniProtKB-KW"/>
</dbReference>
<dbReference type="Gene3D" id="1.20.5.1930">
    <property type="match status" value="1"/>
</dbReference>
<dbReference type="InterPro" id="IPR036890">
    <property type="entry name" value="HATPase_C_sf"/>
</dbReference>
<dbReference type="Proteomes" id="UP000199207">
    <property type="component" value="Unassembled WGS sequence"/>
</dbReference>
<evidence type="ECO:0000256" key="1">
    <source>
        <dbReference type="ARBA" id="ARBA00000085"/>
    </source>
</evidence>
<evidence type="ECO:0000259" key="10">
    <source>
        <dbReference type="Pfam" id="PF07730"/>
    </source>
</evidence>
<reference evidence="11 12" key="1">
    <citation type="submission" date="2016-10" db="EMBL/GenBank/DDBJ databases">
        <authorList>
            <person name="de Groot N.N."/>
        </authorList>
    </citation>
    <scope>NUCLEOTIDE SEQUENCE [LARGE SCALE GENOMIC DNA]</scope>
    <source>
        <strain evidence="11 12">CGMCC 4.5739</strain>
    </source>
</reference>
<evidence type="ECO:0000313" key="11">
    <source>
        <dbReference type="EMBL" id="SFC80298.1"/>
    </source>
</evidence>
<feature type="transmembrane region" description="Helical" evidence="9">
    <location>
        <begin position="108"/>
        <end position="133"/>
    </location>
</feature>
<keyword evidence="9" id="KW-1133">Transmembrane helix</keyword>
<dbReference type="InterPro" id="IPR050482">
    <property type="entry name" value="Sensor_HK_TwoCompSys"/>
</dbReference>
<feature type="transmembrane region" description="Helical" evidence="9">
    <location>
        <begin position="12"/>
        <end position="33"/>
    </location>
</feature>
<comment type="catalytic activity">
    <reaction evidence="1">
        <text>ATP + protein L-histidine = ADP + protein N-phospho-L-histidine.</text>
        <dbReference type="EC" id="2.7.13.3"/>
    </reaction>
</comment>
<dbReference type="OrthoDB" id="227596at2"/>
<dbReference type="EMBL" id="FOLM01000006">
    <property type="protein sequence ID" value="SFC80298.1"/>
    <property type="molecule type" value="Genomic_DNA"/>
</dbReference>
<evidence type="ECO:0000256" key="4">
    <source>
        <dbReference type="ARBA" id="ARBA00022679"/>
    </source>
</evidence>
<evidence type="ECO:0000313" key="12">
    <source>
        <dbReference type="Proteomes" id="UP000199207"/>
    </source>
</evidence>
<dbReference type="EC" id="2.7.13.3" evidence="2"/>
<evidence type="ECO:0000256" key="5">
    <source>
        <dbReference type="ARBA" id="ARBA00022741"/>
    </source>
</evidence>
<accession>A0A1I1MAU5</accession>
<keyword evidence="4" id="KW-0808">Transferase</keyword>
<dbReference type="STRING" id="910347.SAMN05421773_10698"/>
<dbReference type="RefSeq" id="WP_093838988.1">
    <property type="nucleotide sequence ID" value="NZ_FOLM01000006.1"/>
</dbReference>
<evidence type="ECO:0000256" key="8">
    <source>
        <dbReference type="ARBA" id="ARBA00023012"/>
    </source>
</evidence>
<gene>
    <name evidence="11" type="ORF">SAMN05421773_10698</name>
</gene>
<dbReference type="Gene3D" id="3.30.565.10">
    <property type="entry name" value="Histidine kinase-like ATPase, C-terminal domain"/>
    <property type="match status" value="1"/>
</dbReference>
<feature type="transmembrane region" description="Helical" evidence="9">
    <location>
        <begin position="153"/>
        <end position="177"/>
    </location>
</feature>
<evidence type="ECO:0000256" key="6">
    <source>
        <dbReference type="ARBA" id="ARBA00022777"/>
    </source>
</evidence>
<keyword evidence="5" id="KW-0547">Nucleotide-binding</keyword>
<proteinExistence type="predicted"/>
<evidence type="ECO:0000256" key="9">
    <source>
        <dbReference type="SAM" id="Phobius"/>
    </source>
</evidence>
<organism evidence="11 12">
    <name type="scientific">Streptomyces aidingensis</name>
    <dbReference type="NCBI Taxonomy" id="910347"/>
    <lineage>
        <taxon>Bacteria</taxon>
        <taxon>Bacillati</taxon>
        <taxon>Actinomycetota</taxon>
        <taxon>Actinomycetes</taxon>
        <taxon>Kitasatosporales</taxon>
        <taxon>Streptomycetaceae</taxon>
        <taxon>Streptomyces</taxon>
    </lineage>
</organism>
<keyword evidence="12" id="KW-1185">Reference proteome</keyword>
<dbReference type="GO" id="GO:0046983">
    <property type="term" value="F:protein dimerization activity"/>
    <property type="evidence" value="ECO:0007669"/>
    <property type="project" value="InterPro"/>
</dbReference>
<feature type="domain" description="Signal transduction histidine kinase subgroup 3 dimerisation and phosphoacceptor" evidence="10">
    <location>
        <begin position="205"/>
        <end position="270"/>
    </location>
</feature>
<protein>
    <recommendedName>
        <fullName evidence="2">histidine kinase</fullName>
        <ecNumber evidence="2">2.7.13.3</ecNumber>
    </recommendedName>
</protein>
<dbReference type="GO" id="GO:0000155">
    <property type="term" value="F:phosphorelay sensor kinase activity"/>
    <property type="evidence" value="ECO:0007669"/>
    <property type="project" value="InterPro"/>
</dbReference>
<dbReference type="PANTHER" id="PTHR24421:SF10">
    <property type="entry name" value="NITRATE_NITRITE SENSOR PROTEIN NARQ"/>
    <property type="match status" value="1"/>
</dbReference>
<feature type="transmembrane region" description="Helical" evidence="9">
    <location>
        <begin position="45"/>
        <end position="63"/>
    </location>
</feature>
<evidence type="ECO:0000256" key="7">
    <source>
        <dbReference type="ARBA" id="ARBA00022840"/>
    </source>
</evidence>
<dbReference type="PANTHER" id="PTHR24421">
    <property type="entry name" value="NITRATE/NITRITE SENSOR PROTEIN NARX-RELATED"/>
    <property type="match status" value="1"/>
</dbReference>